<dbReference type="Pfam" id="PF13460">
    <property type="entry name" value="NAD_binding_10"/>
    <property type="match status" value="1"/>
</dbReference>
<evidence type="ECO:0000259" key="1">
    <source>
        <dbReference type="Pfam" id="PF13460"/>
    </source>
</evidence>
<accession>A0A6J4QK43</accession>
<dbReference type="InterPro" id="IPR051606">
    <property type="entry name" value="Polyketide_Oxido-like"/>
</dbReference>
<dbReference type="Gene3D" id="3.40.50.720">
    <property type="entry name" value="NAD(P)-binding Rossmann-like Domain"/>
    <property type="match status" value="1"/>
</dbReference>
<dbReference type="PANTHER" id="PTHR43355:SF2">
    <property type="entry name" value="FLAVIN REDUCTASE (NADPH)"/>
    <property type="match status" value="1"/>
</dbReference>
<dbReference type="SUPFAM" id="SSF51735">
    <property type="entry name" value="NAD(P)-binding Rossmann-fold domains"/>
    <property type="match status" value="1"/>
</dbReference>
<dbReference type="PANTHER" id="PTHR43355">
    <property type="entry name" value="FLAVIN REDUCTASE (NADPH)"/>
    <property type="match status" value="1"/>
</dbReference>
<gene>
    <name evidence="2" type="ORF">AVDCRST_MAG28-984</name>
</gene>
<dbReference type="GO" id="GO:0004074">
    <property type="term" value="F:biliverdin reductase [NAD(P)H] activity"/>
    <property type="evidence" value="ECO:0007669"/>
    <property type="project" value="TreeGrafter"/>
</dbReference>
<evidence type="ECO:0000313" key="2">
    <source>
        <dbReference type="EMBL" id="CAA9447127.1"/>
    </source>
</evidence>
<organism evidence="2">
    <name type="scientific">uncultured Rubrobacteraceae bacterium</name>
    <dbReference type="NCBI Taxonomy" id="349277"/>
    <lineage>
        <taxon>Bacteria</taxon>
        <taxon>Bacillati</taxon>
        <taxon>Actinomycetota</taxon>
        <taxon>Rubrobacteria</taxon>
        <taxon>Rubrobacterales</taxon>
        <taxon>Rubrobacteraceae</taxon>
        <taxon>environmental samples</taxon>
    </lineage>
</organism>
<dbReference type="EMBL" id="CADCVE010000022">
    <property type="protein sequence ID" value="CAA9447127.1"/>
    <property type="molecule type" value="Genomic_DNA"/>
</dbReference>
<reference evidence="2" key="1">
    <citation type="submission" date="2020-02" db="EMBL/GenBank/DDBJ databases">
        <authorList>
            <person name="Meier V. D."/>
        </authorList>
    </citation>
    <scope>NUCLEOTIDE SEQUENCE</scope>
    <source>
        <strain evidence="2">AVDCRST_MAG28</strain>
    </source>
</reference>
<proteinExistence type="predicted"/>
<dbReference type="GO" id="GO:0042602">
    <property type="term" value="F:riboflavin reductase (NADPH) activity"/>
    <property type="evidence" value="ECO:0007669"/>
    <property type="project" value="TreeGrafter"/>
</dbReference>
<protein>
    <recommendedName>
        <fullName evidence="1">NAD(P)-binding domain-containing protein</fullName>
    </recommendedName>
</protein>
<feature type="domain" description="NAD(P)-binding" evidence="1">
    <location>
        <begin position="7"/>
        <end position="200"/>
    </location>
</feature>
<dbReference type="AlphaFoldDB" id="A0A6J4QK43"/>
<dbReference type="InterPro" id="IPR036291">
    <property type="entry name" value="NAD(P)-bd_dom_sf"/>
</dbReference>
<dbReference type="InterPro" id="IPR016040">
    <property type="entry name" value="NAD(P)-bd_dom"/>
</dbReference>
<sequence length="212" mass="23039">MKLTVFGGTGGVGREVVTQALDAGHDVRAYVRNPAKLDLTHPNLTVITGELTDRKAVQRAVGSADAVISALGPSLDRRATGMPLVDGTRTIVEAMQAEGVERYIGMATPSLRDPRDTRSLLGFIVPFMGRTFLSRAYRELLAMSRLVTDSPLDWTIARFTRPTDGARTGIVRAGYLGRDRIRASITRADIATFLLDQTTDSRFHRAAPAISN</sequence>
<name>A0A6J4QK43_9ACTN</name>